<evidence type="ECO:0000313" key="3">
    <source>
        <dbReference type="Proteomes" id="UP000640274"/>
    </source>
</evidence>
<organism evidence="2 3">
    <name type="scientific">Paenibacillus roseus</name>
    <dbReference type="NCBI Taxonomy" id="2798579"/>
    <lineage>
        <taxon>Bacteria</taxon>
        <taxon>Bacillati</taxon>
        <taxon>Bacillota</taxon>
        <taxon>Bacilli</taxon>
        <taxon>Bacillales</taxon>
        <taxon>Paenibacillaceae</taxon>
        <taxon>Paenibacillus</taxon>
    </lineage>
</organism>
<name>A0A934J2A3_9BACL</name>
<evidence type="ECO:0000313" key="2">
    <source>
        <dbReference type="EMBL" id="MBJ6361979.1"/>
    </source>
</evidence>
<keyword evidence="3" id="KW-1185">Reference proteome</keyword>
<dbReference type="Proteomes" id="UP000640274">
    <property type="component" value="Unassembled WGS sequence"/>
</dbReference>
<comment type="caution">
    <text evidence="2">The sequence shown here is derived from an EMBL/GenBank/DDBJ whole genome shotgun (WGS) entry which is preliminary data.</text>
</comment>
<accession>A0A934J2A3</accession>
<protein>
    <submittedName>
        <fullName evidence="2">Uncharacterized protein</fullName>
    </submittedName>
</protein>
<feature type="region of interest" description="Disordered" evidence="1">
    <location>
        <begin position="46"/>
        <end position="132"/>
    </location>
</feature>
<gene>
    <name evidence="2" type="ORF">JFN88_11955</name>
</gene>
<sequence length="218" mass="24477">MKRWHKILIAVFSILLVLGISGLITANYLMDRLLSSFSNSMIAETESSMLNSRTEVERDEKQQDTKFEKEDIPSESDEISENSEGTTTSNNTSKNSRNSLTKEDNNETGQDKDSPVKTKGKEKYNPDVSVDKAREIQETATVSEKAKVTSILLAKLSLEDIKTLQQLASGGLSKVKKKEARTLMLEKLSEDEYNELIAIAKKYGVSQGRKYDEVKDEK</sequence>
<evidence type="ECO:0000256" key="1">
    <source>
        <dbReference type="SAM" id="MobiDB-lite"/>
    </source>
</evidence>
<feature type="compositionally biased region" description="Low complexity" evidence="1">
    <location>
        <begin position="82"/>
        <end position="99"/>
    </location>
</feature>
<proteinExistence type="predicted"/>
<reference evidence="2" key="1">
    <citation type="submission" date="2020-12" db="EMBL/GenBank/DDBJ databases">
        <authorList>
            <person name="Huq M.A."/>
        </authorList>
    </citation>
    <scope>NUCLEOTIDE SEQUENCE</scope>
    <source>
        <strain evidence="2">MAHUQ-46</strain>
    </source>
</reference>
<dbReference type="RefSeq" id="WP_199019528.1">
    <property type="nucleotide sequence ID" value="NZ_JAELUP010000062.1"/>
</dbReference>
<feature type="compositionally biased region" description="Basic and acidic residues" evidence="1">
    <location>
        <begin position="100"/>
        <end position="132"/>
    </location>
</feature>
<dbReference type="AlphaFoldDB" id="A0A934J2A3"/>
<dbReference type="EMBL" id="JAELUP010000062">
    <property type="protein sequence ID" value="MBJ6361979.1"/>
    <property type="molecule type" value="Genomic_DNA"/>
</dbReference>
<feature type="compositionally biased region" description="Basic and acidic residues" evidence="1">
    <location>
        <begin position="54"/>
        <end position="72"/>
    </location>
</feature>